<evidence type="ECO:0000313" key="1">
    <source>
        <dbReference type="EMBL" id="SCX02147.1"/>
    </source>
</evidence>
<reference evidence="2" key="1">
    <citation type="submission" date="2016-10" db="EMBL/GenBank/DDBJ databases">
        <authorList>
            <person name="Varghese N."/>
            <person name="Submissions S."/>
        </authorList>
    </citation>
    <scope>NUCLEOTIDE SEQUENCE [LARGE SCALE GENOMIC DNA]</scope>
    <source>
        <strain evidence="2">UNC267MFSha1.1M11</strain>
    </source>
</reference>
<dbReference type="SUPFAM" id="SSF55961">
    <property type="entry name" value="Bet v1-like"/>
    <property type="match status" value="1"/>
</dbReference>
<protein>
    <recommendedName>
        <fullName evidence="3">SRPBCC family protein</fullName>
    </recommendedName>
</protein>
<dbReference type="EMBL" id="FMUB01000001">
    <property type="protein sequence ID" value="SCX02147.1"/>
    <property type="molecule type" value="Genomic_DNA"/>
</dbReference>
<evidence type="ECO:0000313" key="2">
    <source>
        <dbReference type="Proteomes" id="UP000199707"/>
    </source>
</evidence>
<proteinExistence type="predicted"/>
<sequence length="219" mass="24424">MSLRRGLRQLPHQLAALLRDLPLFAFAPAIRGRHLRWGATHAEVAARLPGDDQVPGAQFVATRAIDIAVPPAGVWPWLVQVGAGRAGWYSHDLLDNLGKPSATEIIAPLQHLAPGDWVPMSPFGTPSEKTAFRVESMRPPELMVWTKPDSVWVWQLTATPAGTRLVTRVHVRYDWRRPWLGFFGALLMEFGDFAMQRRMLRGIKQRAESLARRGSSGPS</sequence>
<accession>A0A1G4V6U4</accession>
<name>A0A1G4V6U4_9MYCO</name>
<dbReference type="RefSeq" id="WP_090353370.1">
    <property type="nucleotide sequence ID" value="NZ_FMUB01000001.1"/>
</dbReference>
<dbReference type="Gene3D" id="3.30.530.20">
    <property type="match status" value="1"/>
</dbReference>
<evidence type="ECO:0008006" key="3">
    <source>
        <dbReference type="Google" id="ProtNLM"/>
    </source>
</evidence>
<gene>
    <name evidence="1" type="ORF">SAMN02799620_00389</name>
</gene>
<dbReference type="Proteomes" id="UP000199707">
    <property type="component" value="Unassembled WGS sequence"/>
</dbReference>
<organism evidence="1 2">
    <name type="scientific">Mycolicibacterium fluoranthenivorans</name>
    <dbReference type="NCBI Taxonomy" id="258505"/>
    <lineage>
        <taxon>Bacteria</taxon>
        <taxon>Bacillati</taxon>
        <taxon>Actinomycetota</taxon>
        <taxon>Actinomycetes</taxon>
        <taxon>Mycobacteriales</taxon>
        <taxon>Mycobacteriaceae</taxon>
        <taxon>Mycolicibacterium</taxon>
    </lineage>
</organism>
<dbReference type="AlphaFoldDB" id="A0A1G4V6U4"/>
<dbReference type="InterPro" id="IPR023393">
    <property type="entry name" value="START-like_dom_sf"/>
</dbReference>
<dbReference type="STRING" id="1502745.SAMN02799620_00389"/>